<accession>A0AA40I3S4</accession>
<sequence length="461" mass="50256">MLPKEGFEWALEIEKEAPACSPKHPLPSPLREAVQPEGRHGEARRPLPLQLPGCAVPPPLAEPGAVRELAPLPEYFQQPAPEYHRPQVPSDVAKIQLRLAGQKRKHSEGRVEVYYQGQWGTVCDDDFSIHAAHVVCRELGYVEAKSWTASSSYGKGEGKHLCSGTSAVPWKPRNGLRAVSLGKESAIAVKSEFLIIPSGQPSAFVQEESRSPQGRRRPGDQGKAMPHHISAAATASSASLDQPWLPEPWAALGGWAATIRGLPEPQAGSGSEMGSGSQCKSVTTPAGPIWLDNVYCTGKEATLAACSSNGWGVTDCKHTEDEMGMGPEEEAAKAPFSRNMLDVIPQGQWELHESRPRSLHCALTPRLMLKKGVNDWTSPLNEMQTPHLFTASLCSGVASSIISILLDLLRLGSDHRPWEMTLIGVGLLRNTLEFLKRRVEENRASVQTKFIPLWDARGMSH</sequence>
<dbReference type="InterPro" id="IPR001190">
    <property type="entry name" value="SRCR"/>
</dbReference>
<evidence type="ECO:0000313" key="10">
    <source>
        <dbReference type="Proteomes" id="UP001177744"/>
    </source>
</evidence>
<evidence type="ECO:0000313" key="9">
    <source>
        <dbReference type="EMBL" id="KAK1342424.1"/>
    </source>
</evidence>
<dbReference type="PANTHER" id="PTHR45817">
    <property type="entry name" value="LYSYL OXIDASE-LIKE-RELATED"/>
    <property type="match status" value="1"/>
</dbReference>
<evidence type="ECO:0000256" key="3">
    <source>
        <dbReference type="ARBA" id="ARBA00039813"/>
    </source>
</evidence>
<dbReference type="InterPro" id="IPR036772">
    <property type="entry name" value="SRCR-like_dom_sf"/>
</dbReference>
<evidence type="ECO:0000256" key="7">
    <source>
        <dbReference type="SAM" id="MobiDB-lite"/>
    </source>
</evidence>
<keyword evidence="2 6" id="KW-1015">Disulfide bond</keyword>
<dbReference type="PANTHER" id="PTHR45817:SF1">
    <property type="entry name" value="LYSYL OXIDASE HOMOLOG 2"/>
    <property type="match status" value="1"/>
</dbReference>
<dbReference type="EMBL" id="JAULJE010000005">
    <property type="protein sequence ID" value="KAK1342424.1"/>
    <property type="molecule type" value="Genomic_DNA"/>
</dbReference>
<evidence type="ECO:0000256" key="5">
    <source>
        <dbReference type="ARBA" id="ARBA00046895"/>
    </source>
</evidence>
<dbReference type="GO" id="GO:0016020">
    <property type="term" value="C:membrane"/>
    <property type="evidence" value="ECO:0007669"/>
    <property type="project" value="InterPro"/>
</dbReference>
<feature type="domain" description="SRCR" evidence="8">
    <location>
        <begin position="97"/>
        <end position="321"/>
    </location>
</feature>
<dbReference type="SUPFAM" id="SSF56487">
    <property type="entry name" value="SRCR-like"/>
    <property type="match status" value="2"/>
</dbReference>
<feature type="region of interest" description="Disordered" evidence="7">
    <location>
        <begin position="20"/>
        <end position="51"/>
    </location>
</feature>
<dbReference type="PROSITE" id="PS50287">
    <property type="entry name" value="SRCR_2"/>
    <property type="match status" value="1"/>
</dbReference>
<dbReference type="Pfam" id="PF00530">
    <property type="entry name" value="SRCR"/>
    <property type="match status" value="2"/>
</dbReference>
<dbReference type="GO" id="GO:0004720">
    <property type="term" value="F:protein-lysine 6-oxidase activity"/>
    <property type="evidence" value="ECO:0007669"/>
    <property type="project" value="TreeGrafter"/>
</dbReference>
<feature type="disulfide bond" evidence="6">
    <location>
        <begin position="296"/>
        <end position="306"/>
    </location>
</feature>
<evidence type="ECO:0000256" key="1">
    <source>
        <dbReference type="ARBA" id="ARBA00022729"/>
    </source>
</evidence>
<dbReference type="GO" id="GO:0005615">
    <property type="term" value="C:extracellular space"/>
    <property type="evidence" value="ECO:0007669"/>
    <property type="project" value="TreeGrafter"/>
</dbReference>
<dbReference type="FunFam" id="3.10.250.10:FF:000001">
    <property type="entry name" value="Lysyl oxidase 4 isoform X1"/>
    <property type="match status" value="1"/>
</dbReference>
<dbReference type="Gene3D" id="3.10.250.10">
    <property type="entry name" value="SRCR-like domain"/>
    <property type="match status" value="2"/>
</dbReference>
<dbReference type="InterPro" id="IPR050912">
    <property type="entry name" value="LOX-like_protein"/>
</dbReference>
<comment type="caution">
    <text evidence="6">Lacks conserved residue(s) required for the propagation of feature annotation.</text>
</comment>
<reference evidence="9" key="1">
    <citation type="submission" date="2023-06" db="EMBL/GenBank/DDBJ databases">
        <title>Reference genome for the Northern bat (Eptesicus nilssonii), a most northern bat species.</title>
        <authorList>
            <person name="Laine V.N."/>
            <person name="Pulliainen A.T."/>
            <person name="Lilley T.M."/>
        </authorList>
    </citation>
    <scope>NUCLEOTIDE SEQUENCE</scope>
    <source>
        <strain evidence="9">BLF_Eptnil</strain>
        <tissue evidence="9">Kidney</tissue>
    </source>
</reference>
<comment type="subunit">
    <text evidence="5">Component of some chromatin repressor complex. Interacts with SNAI1. Interacts with TAF10. Interacts with HSPA5. Interacts with EFEMP2.</text>
</comment>
<dbReference type="GO" id="GO:0030199">
    <property type="term" value="P:collagen fibril organization"/>
    <property type="evidence" value="ECO:0007669"/>
    <property type="project" value="TreeGrafter"/>
</dbReference>
<keyword evidence="1" id="KW-0732">Signal</keyword>
<gene>
    <name evidence="9" type="ORF">QTO34_015189</name>
</gene>
<protein>
    <recommendedName>
        <fullName evidence="3">Lysyl oxidase homolog 2</fullName>
    </recommendedName>
    <alternativeName>
        <fullName evidence="4">Lysyl oxidase-like protein 2</fullName>
    </alternativeName>
</protein>
<feature type="region of interest" description="Disordered" evidence="7">
    <location>
        <begin position="202"/>
        <end position="233"/>
    </location>
</feature>
<keyword evidence="10" id="KW-1185">Reference proteome</keyword>
<comment type="caution">
    <text evidence="9">The sequence shown here is derived from an EMBL/GenBank/DDBJ whole genome shotgun (WGS) entry which is preliminary data.</text>
</comment>
<evidence type="ECO:0000259" key="8">
    <source>
        <dbReference type="PROSITE" id="PS50287"/>
    </source>
</evidence>
<proteinExistence type="predicted"/>
<evidence type="ECO:0000256" key="2">
    <source>
        <dbReference type="ARBA" id="ARBA00023157"/>
    </source>
</evidence>
<evidence type="ECO:0000256" key="4">
    <source>
        <dbReference type="ARBA" id="ARBA00042423"/>
    </source>
</evidence>
<evidence type="ECO:0000256" key="6">
    <source>
        <dbReference type="PROSITE-ProRule" id="PRU00196"/>
    </source>
</evidence>
<dbReference type="SMART" id="SM00202">
    <property type="entry name" value="SR"/>
    <property type="match status" value="1"/>
</dbReference>
<dbReference type="Proteomes" id="UP001177744">
    <property type="component" value="Unassembled WGS sequence"/>
</dbReference>
<organism evidence="9 10">
    <name type="scientific">Cnephaeus nilssonii</name>
    <name type="common">Northern bat</name>
    <name type="synonym">Eptesicus nilssonii</name>
    <dbReference type="NCBI Taxonomy" id="3371016"/>
    <lineage>
        <taxon>Eukaryota</taxon>
        <taxon>Metazoa</taxon>
        <taxon>Chordata</taxon>
        <taxon>Craniata</taxon>
        <taxon>Vertebrata</taxon>
        <taxon>Euteleostomi</taxon>
        <taxon>Mammalia</taxon>
        <taxon>Eutheria</taxon>
        <taxon>Laurasiatheria</taxon>
        <taxon>Chiroptera</taxon>
        <taxon>Yangochiroptera</taxon>
        <taxon>Vespertilionidae</taxon>
        <taxon>Cnephaeus</taxon>
    </lineage>
</organism>
<dbReference type="AlphaFoldDB" id="A0AA40I3S4"/>
<name>A0AA40I3S4_CNENI</name>